<dbReference type="InterPro" id="IPR002878">
    <property type="entry name" value="ChsH2_C"/>
</dbReference>
<dbReference type="SUPFAM" id="SSF50249">
    <property type="entry name" value="Nucleic acid-binding proteins"/>
    <property type="match status" value="1"/>
</dbReference>
<reference evidence="3 4" key="1">
    <citation type="submission" date="2020-04" db="EMBL/GenBank/DDBJ databases">
        <authorList>
            <person name="De Canck E."/>
        </authorList>
    </citation>
    <scope>NUCLEOTIDE SEQUENCE [LARGE SCALE GENOMIC DNA]</scope>
    <source>
        <strain evidence="3 4">LMG 26858</strain>
    </source>
</reference>
<dbReference type="InterPro" id="IPR022002">
    <property type="entry name" value="ChsH2_Znr"/>
</dbReference>
<evidence type="ECO:0000313" key="4">
    <source>
        <dbReference type="Proteomes" id="UP000494117"/>
    </source>
</evidence>
<dbReference type="Pfam" id="PF12172">
    <property type="entry name" value="zf-ChsH2"/>
    <property type="match status" value="1"/>
</dbReference>
<sequence>MSSAAFADMGTQKQYFDHLSQGRFMIQRCADCARHVFHPREICPHCGSDVLGWVAPAGRATVYSYTTVARKPEAGGDYNVSLIDLEEGVRMMSSVVGMPPDQVRIGMAVKAVIGERDGAPAVLFEGAAQ</sequence>
<dbReference type="RefSeq" id="WP_217481333.1">
    <property type="nucleotide sequence ID" value="NZ_CADILG010000072.1"/>
</dbReference>
<dbReference type="PANTHER" id="PTHR34075">
    <property type="entry name" value="BLR3430 PROTEIN"/>
    <property type="match status" value="1"/>
</dbReference>
<dbReference type="Proteomes" id="UP000494117">
    <property type="component" value="Unassembled WGS sequence"/>
</dbReference>
<dbReference type="EMBL" id="CADILG010000072">
    <property type="protein sequence ID" value="CAB3925417.1"/>
    <property type="molecule type" value="Genomic_DNA"/>
</dbReference>
<dbReference type="Pfam" id="PF01796">
    <property type="entry name" value="OB_ChsH2_C"/>
    <property type="match status" value="1"/>
</dbReference>
<protein>
    <recommendedName>
        <fullName evidence="5">DUF35 domain-containing protein</fullName>
    </recommendedName>
</protein>
<evidence type="ECO:0000259" key="1">
    <source>
        <dbReference type="Pfam" id="PF01796"/>
    </source>
</evidence>
<dbReference type="InterPro" id="IPR052513">
    <property type="entry name" value="Thioester_dehydratase-like"/>
</dbReference>
<evidence type="ECO:0008006" key="5">
    <source>
        <dbReference type="Google" id="ProtNLM"/>
    </source>
</evidence>
<accession>A0A6S7F0K8</accession>
<keyword evidence="4" id="KW-1185">Reference proteome</keyword>
<dbReference type="AlphaFoldDB" id="A0A6S7F0K8"/>
<dbReference type="Gene3D" id="6.10.30.10">
    <property type="match status" value="1"/>
</dbReference>
<feature type="domain" description="ChsH2 rubredoxin-like zinc ribbon" evidence="2">
    <location>
        <begin position="17"/>
        <end position="50"/>
    </location>
</feature>
<name>A0A6S7F0K8_9BURK</name>
<organism evidence="3 4">
    <name type="scientific">Achromobacter anxifer</name>
    <dbReference type="NCBI Taxonomy" id="1287737"/>
    <lineage>
        <taxon>Bacteria</taxon>
        <taxon>Pseudomonadati</taxon>
        <taxon>Pseudomonadota</taxon>
        <taxon>Betaproteobacteria</taxon>
        <taxon>Burkholderiales</taxon>
        <taxon>Alcaligenaceae</taxon>
        <taxon>Achromobacter</taxon>
    </lineage>
</organism>
<evidence type="ECO:0000313" key="3">
    <source>
        <dbReference type="EMBL" id="CAB3925417.1"/>
    </source>
</evidence>
<gene>
    <name evidence="3" type="ORF">LMG26858_05736</name>
</gene>
<dbReference type="InterPro" id="IPR012340">
    <property type="entry name" value="NA-bd_OB-fold"/>
</dbReference>
<evidence type="ECO:0000259" key="2">
    <source>
        <dbReference type="Pfam" id="PF12172"/>
    </source>
</evidence>
<feature type="domain" description="ChsH2 C-terminal OB-fold" evidence="1">
    <location>
        <begin position="53"/>
        <end position="113"/>
    </location>
</feature>
<proteinExistence type="predicted"/>
<dbReference type="PANTHER" id="PTHR34075:SF5">
    <property type="entry name" value="BLR3430 PROTEIN"/>
    <property type="match status" value="1"/>
</dbReference>